<dbReference type="Proteomes" id="UP000650628">
    <property type="component" value="Unassembled WGS sequence"/>
</dbReference>
<dbReference type="AlphaFoldDB" id="A0A8J3TWJ2"/>
<evidence type="ECO:0000313" key="3">
    <source>
        <dbReference type="Proteomes" id="UP000650628"/>
    </source>
</evidence>
<organism evidence="2 3">
    <name type="scientific">Planotetraspora mira</name>
    <dbReference type="NCBI Taxonomy" id="58121"/>
    <lineage>
        <taxon>Bacteria</taxon>
        <taxon>Bacillati</taxon>
        <taxon>Actinomycetota</taxon>
        <taxon>Actinomycetes</taxon>
        <taxon>Streptosporangiales</taxon>
        <taxon>Streptosporangiaceae</taxon>
        <taxon>Planotetraspora</taxon>
    </lineage>
</organism>
<proteinExistence type="predicted"/>
<dbReference type="RefSeq" id="WP_275409640.1">
    <property type="nucleotide sequence ID" value="NZ_BOOO01000042.1"/>
</dbReference>
<feature type="region of interest" description="Disordered" evidence="1">
    <location>
        <begin position="1"/>
        <end position="22"/>
    </location>
</feature>
<keyword evidence="3" id="KW-1185">Reference proteome</keyword>
<evidence type="ECO:0000256" key="1">
    <source>
        <dbReference type="SAM" id="MobiDB-lite"/>
    </source>
</evidence>
<evidence type="ECO:0000313" key="2">
    <source>
        <dbReference type="EMBL" id="GII33868.1"/>
    </source>
</evidence>
<protein>
    <submittedName>
        <fullName evidence="2">Uncharacterized protein</fullName>
    </submittedName>
</protein>
<gene>
    <name evidence="2" type="ORF">Pmi06nite_73100</name>
</gene>
<sequence length="42" mass="4376">MTVLNPGDRFPELTVSPPGGAELTLPDALSGDYGVVLDYRAA</sequence>
<name>A0A8J3TWJ2_9ACTN</name>
<comment type="caution">
    <text evidence="2">The sequence shown here is derived from an EMBL/GenBank/DDBJ whole genome shotgun (WGS) entry which is preliminary data.</text>
</comment>
<dbReference type="EMBL" id="BOOO01000042">
    <property type="protein sequence ID" value="GII33868.1"/>
    <property type="molecule type" value="Genomic_DNA"/>
</dbReference>
<accession>A0A8J3TWJ2</accession>
<reference evidence="2 3" key="1">
    <citation type="submission" date="2021-01" db="EMBL/GenBank/DDBJ databases">
        <title>Whole genome shotgun sequence of Planotetraspora mira NBRC 15435.</title>
        <authorList>
            <person name="Komaki H."/>
            <person name="Tamura T."/>
        </authorList>
    </citation>
    <scope>NUCLEOTIDE SEQUENCE [LARGE SCALE GENOMIC DNA]</scope>
    <source>
        <strain evidence="2 3">NBRC 15435</strain>
    </source>
</reference>